<dbReference type="Pfam" id="PF03466">
    <property type="entry name" value="LysR_substrate"/>
    <property type="match status" value="1"/>
</dbReference>
<dbReference type="Gene3D" id="1.10.10.10">
    <property type="entry name" value="Winged helix-like DNA-binding domain superfamily/Winged helix DNA-binding domain"/>
    <property type="match status" value="1"/>
</dbReference>
<organism evidence="6 7">
    <name type="scientific">Nocardioides bigeumensis</name>
    <dbReference type="NCBI Taxonomy" id="433657"/>
    <lineage>
        <taxon>Bacteria</taxon>
        <taxon>Bacillati</taxon>
        <taxon>Actinomycetota</taxon>
        <taxon>Actinomycetes</taxon>
        <taxon>Propionibacteriales</taxon>
        <taxon>Nocardioidaceae</taxon>
        <taxon>Nocardioides</taxon>
    </lineage>
</organism>
<dbReference type="PROSITE" id="PS50931">
    <property type="entry name" value="HTH_LYSR"/>
    <property type="match status" value="1"/>
</dbReference>
<proteinExistence type="inferred from homology"/>
<keyword evidence="7" id="KW-1185">Reference proteome</keyword>
<dbReference type="Pfam" id="PF00126">
    <property type="entry name" value="HTH_1"/>
    <property type="match status" value="1"/>
</dbReference>
<dbReference type="InterPro" id="IPR000847">
    <property type="entry name" value="LysR_HTH_N"/>
</dbReference>
<keyword evidence="4" id="KW-0804">Transcription</keyword>
<gene>
    <name evidence="6" type="ORF">GCM10009843_33370</name>
</gene>
<evidence type="ECO:0000256" key="2">
    <source>
        <dbReference type="ARBA" id="ARBA00023015"/>
    </source>
</evidence>
<dbReference type="PANTHER" id="PTHR30346">
    <property type="entry name" value="TRANSCRIPTIONAL DUAL REGULATOR HCAR-RELATED"/>
    <property type="match status" value="1"/>
</dbReference>
<sequence>MALEIRHLRVVVSIADHGTLGGAARSLGLAQPAVSSQLKRIEKLVGASLFTRGQGGVRTTAAGAQVVDRARQVLAEVDSLSGELESLVQAPGDVLRMGGLSAVAFTRFTARAAKQLRRPLDVRVDISTAELTDWLVGGEVDVIQAGVHVGYDDVPPPGFEQWTYLETEPFMVALGSDHPLTAMSELRLEDLAGEPWLLPRGRPDGSLPAFLDACRAAGFQPDGQVDPGALDYSTPWITEHGALAVTTAAGQPRLGVTVRPLRGNPISGRLVVRWNPQRISRDEIADIRDLLASSLVDQVAESSGWADWWSRYPEHRPVLSPDLAERLAPDW</sequence>
<comment type="similarity">
    <text evidence="1">Belongs to the LysR transcriptional regulatory family.</text>
</comment>
<name>A0ABN2YPZ8_9ACTN</name>
<dbReference type="PRINTS" id="PR00039">
    <property type="entry name" value="HTHLYSR"/>
</dbReference>
<dbReference type="RefSeq" id="WP_344304944.1">
    <property type="nucleotide sequence ID" value="NZ_BAAAQQ010000013.1"/>
</dbReference>
<dbReference type="SUPFAM" id="SSF53850">
    <property type="entry name" value="Periplasmic binding protein-like II"/>
    <property type="match status" value="1"/>
</dbReference>
<dbReference type="Gene3D" id="3.40.190.10">
    <property type="entry name" value="Periplasmic binding protein-like II"/>
    <property type="match status" value="2"/>
</dbReference>
<evidence type="ECO:0000259" key="5">
    <source>
        <dbReference type="PROSITE" id="PS50931"/>
    </source>
</evidence>
<comment type="caution">
    <text evidence="6">The sequence shown here is derived from an EMBL/GenBank/DDBJ whole genome shotgun (WGS) entry which is preliminary data.</text>
</comment>
<dbReference type="InterPro" id="IPR036390">
    <property type="entry name" value="WH_DNA-bd_sf"/>
</dbReference>
<evidence type="ECO:0000256" key="4">
    <source>
        <dbReference type="ARBA" id="ARBA00023163"/>
    </source>
</evidence>
<dbReference type="PANTHER" id="PTHR30346:SF30">
    <property type="entry name" value="SMALL NEUTRAL PROTEASE REGULATORY PROTEIN"/>
    <property type="match status" value="1"/>
</dbReference>
<reference evidence="6 7" key="1">
    <citation type="journal article" date="2019" name="Int. J. Syst. Evol. Microbiol.">
        <title>The Global Catalogue of Microorganisms (GCM) 10K type strain sequencing project: providing services to taxonomists for standard genome sequencing and annotation.</title>
        <authorList>
            <consortium name="The Broad Institute Genomics Platform"/>
            <consortium name="The Broad Institute Genome Sequencing Center for Infectious Disease"/>
            <person name="Wu L."/>
            <person name="Ma J."/>
        </authorList>
    </citation>
    <scope>NUCLEOTIDE SEQUENCE [LARGE SCALE GENOMIC DNA]</scope>
    <source>
        <strain evidence="6 7">JCM 16021</strain>
    </source>
</reference>
<dbReference type="InterPro" id="IPR036388">
    <property type="entry name" value="WH-like_DNA-bd_sf"/>
</dbReference>
<dbReference type="EMBL" id="BAAAQQ010000013">
    <property type="protein sequence ID" value="GAA2130615.1"/>
    <property type="molecule type" value="Genomic_DNA"/>
</dbReference>
<evidence type="ECO:0000313" key="6">
    <source>
        <dbReference type="EMBL" id="GAA2130615.1"/>
    </source>
</evidence>
<feature type="domain" description="HTH lysR-type" evidence="5">
    <location>
        <begin position="3"/>
        <end position="60"/>
    </location>
</feature>
<protein>
    <submittedName>
        <fullName evidence="6">LysR family transcriptional regulator</fullName>
    </submittedName>
</protein>
<keyword evidence="2" id="KW-0805">Transcription regulation</keyword>
<keyword evidence="3" id="KW-0238">DNA-binding</keyword>
<dbReference type="Proteomes" id="UP001500575">
    <property type="component" value="Unassembled WGS sequence"/>
</dbReference>
<dbReference type="InterPro" id="IPR005119">
    <property type="entry name" value="LysR_subst-bd"/>
</dbReference>
<accession>A0ABN2YPZ8</accession>
<evidence type="ECO:0000313" key="7">
    <source>
        <dbReference type="Proteomes" id="UP001500575"/>
    </source>
</evidence>
<dbReference type="SUPFAM" id="SSF46785">
    <property type="entry name" value="Winged helix' DNA-binding domain"/>
    <property type="match status" value="1"/>
</dbReference>
<evidence type="ECO:0000256" key="3">
    <source>
        <dbReference type="ARBA" id="ARBA00023125"/>
    </source>
</evidence>
<evidence type="ECO:0000256" key="1">
    <source>
        <dbReference type="ARBA" id="ARBA00009437"/>
    </source>
</evidence>